<sequence length="361" mass="41539">MDSLYFDTFDTESDIDSPPPEAETNDSFCSDNDDFPCVKCKKRKDGKLCRKCHIRKHGNPEKPKKSPLELASTGRRPDRSDNSDTAGFALETFGLSKLTGPRSTAPDIPCKEEKEQKEEKKPRETNCRVTSALGQWVQYDHHPPQRTRTRTRSIERTRTQSIERRCQCSQPRRCARCENLPHQSNRRRTWEERDRSAAKTPKEEVEVEEVRYESTSWEFGNGYTHTCTHTHTHTHTHTKSVVRASDWERPYNPRLVDLIRPSMSYKRPRRHMVEIWSYTSGRRLSRWPVEFYVMPLCGTLTWPYGCGIRLGPGSLSAGDIFSLLWSMLSAWIAGKCKQLVASARVALGFGDGLNQGLEELD</sequence>
<dbReference type="EMBL" id="MU394296">
    <property type="protein sequence ID" value="KAI6089349.1"/>
    <property type="molecule type" value="Genomic_DNA"/>
</dbReference>
<name>A0ACC0D9F9_9PEZI</name>
<reference evidence="1 2" key="1">
    <citation type="journal article" date="2022" name="New Phytol.">
        <title>Ecological generalism drives hyperdiversity of secondary metabolite gene clusters in xylarialean endophytes.</title>
        <authorList>
            <person name="Franco M.E.E."/>
            <person name="Wisecaver J.H."/>
            <person name="Arnold A.E."/>
            <person name="Ju Y.M."/>
            <person name="Slot J.C."/>
            <person name="Ahrendt S."/>
            <person name="Moore L.P."/>
            <person name="Eastman K.E."/>
            <person name="Scott K."/>
            <person name="Konkel Z."/>
            <person name="Mondo S.J."/>
            <person name="Kuo A."/>
            <person name="Hayes R.D."/>
            <person name="Haridas S."/>
            <person name="Andreopoulos B."/>
            <person name="Riley R."/>
            <person name="LaButti K."/>
            <person name="Pangilinan J."/>
            <person name="Lipzen A."/>
            <person name="Amirebrahimi M."/>
            <person name="Yan J."/>
            <person name="Adam C."/>
            <person name="Keymanesh K."/>
            <person name="Ng V."/>
            <person name="Louie K."/>
            <person name="Northen T."/>
            <person name="Drula E."/>
            <person name="Henrissat B."/>
            <person name="Hsieh H.M."/>
            <person name="Youens-Clark K."/>
            <person name="Lutzoni F."/>
            <person name="Miadlikowska J."/>
            <person name="Eastwood D.C."/>
            <person name="Hamelin R.C."/>
            <person name="Grigoriev I.V."/>
            <person name="U'Ren J.M."/>
        </authorList>
    </citation>
    <scope>NUCLEOTIDE SEQUENCE [LARGE SCALE GENOMIC DNA]</scope>
    <source>
        <strain evidence="1 2">ER1909</strain>
    </source>
</reference>
<keyword evidence="2" id="KW-1185">Reference proteome</keyword>
<organism evidence="1 2">
    <name type="scientific">Hypoxylon rubiginosum</name>
    <dbReference type="NCBI Taxonomy" id="110542"/>
    <lineage>
        <taxon>Eukaryota</taxon>
        <taxon>Fungi</taxon>
        <taxon>Dikarya</taxon>
        <taxon>Ascomycota</taxon>
        <taxon>Pezizomycotina</taxon>
        <taxon>Sordariomycetes</taxon>
        <taxon>Xylariomycetidae</taxon>
        <taxon>Xylariales</taxon>
        <taxon>Hypoxylaceae</taxon>
        <taxon>Hypoxylon</taxon>
    </lineage>
</organism>
<protein>
    <submittedName>
        <fullName evidence="1">Uncharacterized protein</fullName>
    </submittedName>
</protein>
<dbReference type="Proteomes" id="UP001497680">
    <property type="component" value="Unassembled WGS sequence"/>
</dbReference>
<accession>A0ACC0D9F9</accession>
<gene>
    <name evidence="1" type="ORF">F4821DRAFT_61907</name>
</gene>
<evidence type="ECO:0000313" key="1">
    <source>
        <dbReference type="EMBL" id="KAI6089349.1"/>
    </source>
</evidence>
<evidence type="ECO:0000313" key="2">
    <source>
        <dbReference type="Proteomes" id="UP001497680"/>
    </source>
</evidence>
<proteinExistence type="predicted"/>
<comment type="caution">
    <text evidence="1">The sequence shown here is derived from an EMBL/GenBank/DDBJ whole genome shotgun (WGS) entry which is preliminary data.</text>
</comment>